<evidence type="ECO:0000313" key="1">
    <source>
        <dbReference type="EMBL" id="QDT29657.1"/>
    </source>
</evidence>
<evidence type="ECO:0000313" key="2">
    <source>
        <dbReference type="Proteomes" id="UP000315647"/>
    </source>
</evidence>
<name>A0A518AD98_9PLAN</name>
<dbReference type="AlphaFoldDB" id="A0A518AD98"/>
<accession>A0A518AD98</accession>
<organism evidence="1 2">
    <name type="scientific">Gimesia panareensis</name>
    <dbReference type="NCBI Taxonomy" id="2527978"/>
    <lineage>
        <taxon>Bacteria</taxon>
        <taxon>Pseudomonadati</taxon>
        <taxon>Planctomycetota</taxon>
        <taxon>Planctomycetia</taxon>
        <taxon>Planctomycetales</taxon>
        <taxon>Planctomycetaceae</taxon>
        <taxon>Gimesia</taxon>
    </lineage>
</organism>
<dbReference type="Proteomes" id="UP000315647">
    <property type="component" value="Chromosome"/>
</dbReference>
<dbReference type="EMBL" id="CP037421">
    <property type="protein sequence ID" value="QDT29657.1"/>
    <property type="molecule type" value="Genomic_DNA"/>
</dbReference>
<reference evidence="1 2" key="1">
    <citation type="submission" date="2019-03" db="EMBL/GenBank/DDBJ databases">
        <title>Deep-cultivation of Planctomycetes and their phenomic and genomic characterization uncovers novel biology.</title>
        <authorList>
            <person name="Wiegand S."/>
            <person name="Jogler M."/>
            <person name="Boedeker C."/>
            <person name="Pinto D."/>
            <person name="Vollmers J."/>
            <person name="Rivas-Marin E."/>
            <person name="Kohn T."/>
            <person name="Peeters S.H."/>
            <person name="Heuer A."/>
            <person name="Rast P."/>
            <person name="Oberbeckmann S."/>
            <person name="Bunk B."/>
            <person name="Jeske O."/>
            <person name="Meyerdierks A."/>
            <person name="Storesund J.E."/>
            <person name="Kallscheuer N."/>
            <person name="Luecker S."/>
            <person name="Lage O.M."/>
            <person name="Pohl T."/>
            <person name="Merkel B.J."/>
            <person name="Hornburger P."/>
            <person name="Mueller R.-W."/>
            <person name="Bruemmer F."/>
            <person name="Labrenz M."/>
            <person name="Spormann A.M."/>
            <person name="Op den Camp H."/>
            <person name="Overmann J."/>
            <person name="Amann R."/>
            <person name="Jetten M.S.M."/>
            <person name="Mascher T."/>
            <person name="Medema M.H."/>
            <person name="Devos D.P."/>
            <person name="Kaster A.-K."/>
            <person name="Ovreas L."/>
            <person name="Rohde M."/>
            <person name="Galperin M.Y."/>
            <person name="Jogler C."/>
        </authorList>
    </citation>
    <scope>NUCLEOTIDE SEQUENCE [LARGE SCALE GENOMIC DNA]</scope>
    <source>
        <strain evidence="1 2">Enr10</strain>
    </source>
</reference>
<sequence>MRSSGITAPDDIKRTCVSWSEAMIEDRSCWNSSLSGNHSLELCFGSDRQMKLLRLMMIALLLQPCPVCWGHGLADCGDSQSSEFEVCEAASCCCCQHTTEVAEIRQDSSHDDHHDCPCSCHASEQVFAPSAPVVPLKSFTPLPGIVVNHDQHRSRSTVLHTVSKDTSQTPVTLPLRL</sequence>
<accession>A0A517QDF9</accession>
<keyword evidence="2" id="KW-1185">Reference proteome</keyword>
<gene>
    <name evidence="1" type="ORF">Enr10x_50120</name>
</gene>
<protein>
    <submittedName>
        <fullName evidence="1">Uncharacterized protein</fullName>
    </submittedName>
</protein>
<proteinExistence type="predicted"/>